<dbReference type="InterPro" id="IPR020003">
    <property type="entry name" value="ATPase_a/bsu_AS"/>
</dbReference>
<keyword evidence="4 14" id="KW-0813">Transport</keyword>
<evidence type="ECO:0000259" key="15">
    <source>
        <dbReference type="Pfam" id="PF00006"/>
    </source>
</evidence>
<proteinExistence type="inferred from homology"/>
<dbReference type="RefSeq" id="WP_072746188.1">
    <property type="nucleotide sequence ID" value="NZ_FOHL01000003.1"/>
</dbReference>
<evidence type="ECO:0000256" key="3">
    <source>
        <dbReference type="ARBA" id="ARBA00008936"/>
    </source>
</evidence>
<dbReference type="GO" id="GO:0005524">
    <property type="term" value="F:ATP binding"/>
    <property type="evidence" value="ECO:0007669"/>
    <property type="project" value="UniProtKB-UniRule"/>
</dbReference>
<dbReference type="CDD" id="cd01132">
    <property type="entry name" value="F1-ATPase_alpha_CD"/>
    <property type="match status" value="1"/>
</dbReference>
<dbReference type="InterPro" id="IPR000793">
    <property type="entry name" value="ATP_synth_asu_C"/>
</dbReference>
<accession>A0A1M7S9M8</accession>
<keyword evidence="7 14" id="KW-0067">ATP-binding</keyword>
<dbReference type="Pfam" id="PF00006">
    <property type="entry name" value="ATP-synt_ab"/>
    <property type="match status" value="1"/>
</dbReference>
<dbReference type="Pfam" id="PF02874">
    <property type="entry name" value="ATP-synt_ab_N"/>
    <property type="match status" value="1"/>
</dbReference>
<comment type="function">
    <text evidence="1 14">Produces ATP from ADP in the presence of a proton gradient across the membrane. The alpha chain is a regulatory subunit.</text>
</comment>
<evidence type="ECO:0000256" key="14">
    <source>
        <dbReference type="HAMAP-Rule" id="MF_01346"/>
    </source>
</evidence>
<dbReference type="Proteomes" id="UP000184066">
    <property type="component" value="Unassembled WGS sequence"/>
</dbReference>
<dbReference type="STRING" id="1189325.SAMN04488119_103422"/>
<feature type="site" description="Required for activity" evidence="14">
    <location>
        <position position="393"/>
    </location>
</feature>
<dbReference type="InterPro" id="IPR038376">
    <property type="entry name" value="ATP_synth_asu_C_sf"/>
</dbReference>
<dbReference type="Pfam" id="PF00306">
    <property type="entry name" value="ATP-synt_ab_C"/>
    <property type="match status" value="1"/>
</dbReference>
<evidence type="ECO:0000256" key="7">
    <source>
        <dbReference type="ARBA" id="ARBA00022840"/>
    </source>
</evidence>
<comment type="catalytic activity">
    <reaction evidence="14">
        <text>ATP + H2O + 4 H(+)(in) = ADP + phosphate + 5 H(+)(out)</text>
        <dbReference type="Rhea" id="RHEA:57720"/>
        <dbReference type="ChEBI" id="CHEBI:15377"/>
        <dbReference type="ChEBI" id="CHEBI:15378"/>
        <dbReference type="ChEBI" id="CHEBI:30616"/>
        <dbReference type="ChEBI" id="CHEBI:43474"/>
        <dbReference type="ChEBI" id="CHEBI:456216"/>
        <dbReference type="EC" id="7.1.2.2"/>
    </reaction>
</comment>
<comment type="similarity">
    <text evidence="3 14">Belongs to the ATPase alpha/beta chains family.</text>
</comment>
<dbReference type="EC" id="7.1.2.2" evidence="14"/>
<dbReference type="HAMAP" id="MF_01346">
    <property type="entry name" value="ATP_synth_alpha_bact"/>
    <property type="match status" value="1"/>
</dbReference>
<dbReference type="GO" id="GO:0045259">
    <property type="term" value="C:proton-transporting ATP synthase complex"/>
    <property type="evidence" value="ECO:0007669"/>
    <property type="project" value="UniProtKB-KW"/>
</dbReference>
<organism evidence="18 19">
    <name type="scientific">Oceanicella actignis</name>
    <dbReference type="NCBI Taxonomy" id="1189325"/>
    <lineage>
        <taxon>Bacteria</taxon>
        <taxon>Pseudomonadati</taxon>
        <taxon>Pseudomonadota</taxon>
        <taxon>Alphaproteobacteria</taxon>
        <taxon>Rhodobacterales</taxon>
        <taxon>Paracoccaceae</taxon>
        <taxon>Oceanicella</taxon>
    </lineage>
</organism>
<reference evidence="18 19" key="1">
    <citation type="submission" date="2016-12" db="EMBL/GenBank/DDBJ databases">
        <authorList>
            <person name="Song W.-J."/>
            <person name="Kurnit D.M."/>
        </authorList>
    </citation>
    <scope>NUCLEOTIDE SEQUENCE [LARGE SCALE GENOMIC DNA]</scope>
    <source>
        <strain evidence="18 19">CGMCC 1.10808</strain>
    </source>
</reference>
<dbReference type="EMBL" id="FRDL01000002">
    <property type="protein sequence ID" value="SHN55095.1"/>
    <property type="molecule type" value="Genomic_DNA"/>
</dbReference>
<feature type="domain" description="ATPase F1/V1/A1 complex alpha/beta subunit N-terminal" evidence="17">
    <location>
        <begin position="43"/>
        <end position="108"/>
    </location>
</feature>
<dbReference type="NCBIfam" id="NF009884">
    <property type="entry name" value="PRK13343.1"/>
    <property type="match status" value="1"/>
</dbReference>
<dbReference type="Gene3D" id="1.20.150.20">
    <property type="entry name" value="ATP synthase alpha/beta chain, C-terminal domain"/>
    <property type="match status" value="1"/>
</dbReference>
<comment type="subcellular location">
    <subcellularLocation>
        <location evidence="14">Cell membrane</location>
        <topology evidence="14">Peripheral membrane protein</topology>
    </subcellularLocation>
    <subcellularLocation>
        <location evidence="2">Membrane</location>
    </subcellularLocation>
</comment>
<protein>
    <recommendedName>
        <fullName evidence="14">ATP synthase subunit alpha</fullName>
        <ecNumber evidence="14">7.1.2.2</ecNumber>
    </recommendedName>
    <alternativeName>
        <fullName evidence="14">ATP synthase F1 sector subunit alpha</fullName>
    </alternativeName>
    <alternativeName>
        <fullName evidence="14">F-ATPase subunit alpha</fullName>
    </alternativeName>
</protein>
<dbReference type="InterPro" id="IPR033732">
    <property type="entry name" value="ATP_synth_F1_a_nt-bd_dom"/>
</dbReference>
<evidence type="ECO:0000256" key="13">
    <source>
        <dbReference type="ARBA" id="ARBA00026013"/>
    </source>
</evidence>
<dbReference type="Gene3D" id="2.40.30.20">
    <property type="match status" value="1"/>
</dbReference>
<evidence type="ECO:0000256" key="2">
    <source>
        <dbReference type="ARBA" id="ARBA00004370"/>
    </source>
</evidence>
<feature type="binding site" evidence="14">
    <location>
        <begin position="185"/>
        <end position="192"/>
    </location>
    <ligand>
        <name>ATP</name>
        <dbReference type="ChEBI" id="CHEBI:30616"/>
    </ligand>
</feature>
<evidence type="ECO:0000256" key="6">
    <source>
        <dbReference type="ARBA" id="ARBA00022781"/>
    </source>
</evidence>
<evidence type="ECO:0000256" key="4">
    <source>
        <dbReference type="ARBA" id="ARBA00022448"/>
    </source>
</evidence>
<dbReference type="InterPro" id="IPR036121">
    <property type="entry name" value="ATPase_F1/V1/A1_a/bsu_N_sf"/>
</dbReference>
<dbReference type="NCBIfam" id="TIGR00962">
    <property type="entry name" value="atpA"/>
    <property type="match status" value="1"/>
</dbReference>
<dbReference type="GO" id="GO:0046933">
    <property type="term" value="F:proton-transporting ATP synthase activity, rotational mechanism"/>
    <property type="evidence" value="ECO:0007669"/>
    <property type="project" value="UniProtKB-UniRule"/>
</dbReference>
<evidence type="ECO:0000256" key="5">
    <source>
        <dbReference type="ARBA" id="ARBA00022741"/>
    </source>
</evidence>
<keyword evidence="6 14" id="KW-0375">Hydrogen ion transport</keyword>
<evidence type="ECO:0000259" key="16">
    <source>
        <dbReference type="Pfam" id="PF00306"/>
    </source>
</evidence>
<keyword evidence="5 14" id="KW-0547">Nucleotide-binding</keyword>
<evidence type="ECO:0000259" key="17">
    <source>
        <dbReference type="Pfam" id="PF02874"/>
    </source>
</evidence>
<evidence type="ECO:0000313" key="19">
    <source>
        <dbReference type="Proteomes" id="UP000184066"/>
    </source>
</evidence>
<dbReference type="OrthoDB" id="9803053at2"/>
<dbReference type="Gene3D" id="3.40.50.300">
    <property type="entry name" value="P-loop containing nucleotide triphosphate hydrolases"/>
    <property type="match status" value="1"/>
</dbReference>
<evidence type="ECO:0000256" key="12">
    <source>
        <dbReference type="ARBA" id="ARBA00023310"/>
    </source>
</evidence>
<gene>
    <name evidence="14" type="primary">atpA</name>
    <name evidence="18" type="ORF">SAMN05216200_10286</name>
</gene>
<name>A0A1M7S9M8_9RHOB</name>
<dbReference type="InterPro" id="IPR023366">
    <property type="entry name" value="ATP_synth_asu-like_sf"/>
</dbReference>
<comment type="subunit">
    <text evidence="13">F-type ATPases have 2 components, CF(1) - the catalytic core - and CF(0) - the membrane proton channel. CF(1) has five subunits: alpha(3), beta(3), gamma(1), delta(1), epsilon(1). CF(0) has four main subunits: a(1), b(1), b'(1) and c(9-12).</text>
</comment>
<keyword evidence="19" id="KW-1185">Reference proteome</keyword>
<dbReference type="SUPFAM" id="SSF50615">
    <property type="entry name" value="N-terminal domain of alpha and beta subunits of F1 ATP synthase"/>
    <property type="match status" value="1"/>
</dbReference>
<evidence type="ECO:0000256" key="8">
    <source>
        <dbReference type="ARBA" id="ARBA00022967"/>
    </source>
</evidence>
<keyword evidence="12 14" id="KW-0066">ATP synthesis</keyword>
<dbReference type="InterPro" id="IPR027417">
    <property type="entry name" value="P-loop_NTPase"/>
</dbReference>
<dbReference type="InterPro" id="IPR005294">
    <property type="entry name" value="ATP_synth_F1_asu"/>
</dbReference>
<keyword evidence="10 14" id="KW-0472">Membrane</keyword>
<keyword evidence="8 14" id="KW-1278">Translocase</keyword>
<evidence type="ECO:0000256" key="11">
    <source>
        <dbReference type="ARBA" id="ARBA00023196"/>
    </source>
</evidence>
<keyword evidence="11 14" id="KW-0139">CF(1)</keyword>
<evidence type="ECO:0000313" key="18">
    <source>
        <dbReference type="EMBL" id="SHN55095.1"/>
    </source>
</evidence>
<dbReference type="FunFam" id="3.40.50.300:FF:000002">
    <property type="entry name" value="ATP synthase subunit alpha"/>
    <property type="match status" value="1"/>
</dbReference>
<evidence type="ECO:0000256" key="9">
    <source>
        <dbReference type="ARBA" id="ARBA00023065"/>
    </source>
</evidence>
<dbReference type="AlphaFoldDB" id="A0A1M7S9M8"/>
<evidence type="ECO:0000256" key="1">
    <source>
        <dbReference type="ARBA" id="ARBA00003784"/>
    </source>
</evidence>
<dbReference type="SUPFAM" id="SSF52540">
    <property type="entry name" value="P-loop containing nucleoside triphosphate hydrolases"/>
    <property type="match status" value="1"/>
</dbReference>
<dbReference type="InterPro" id="IPR004100">
    <property type="entry name" value="ATPase_F1/V1/A1_a/bsu_N"/>
</dbReference>
<feature type="domain" description="ATP synthase alpha subunit C-terminal" evidence="16">
    <location>
        <begin position="402"/>
        <end position="525"/>
    </location>
</feature>
<evidence type="ECO:0000256" key="10">
    <source>
        <dbReference type="ARBA" id="ARBA00023136"/>
    </source>
</evidence>
<keyword evidence="9 14" id="KW-0406">Ion transport</keyword>
<dbReference type="PROSITE" id="PS00152">
    <property type="entry name" value="ATPASE_ALPHA_BETA"/>
    <property type="match status" value="1"/>
</dbReference>
<dbReference type="GO" id="GO:0005886">
    <property type="term" value="C:plasma membrane"/>
    <property type="evidence" value="ECO:0007669"/>
    <property type="project" value="UniProtKB-SubCell"/>
</dbReference>
<keyword evidence="14" id="KW-1003">Cell membrane</keyword>
<dbReference type="PANTHER" id="PTHR48082">
    <property type="entry name" value="ATP SYNTHASE SUBUNIT ALPHA, MITOCHONDRIAL"/>
    <property type="match status" value="1"/>
</dbReference>
<dbReference type="PANTHER" id="PTHR48082:SF2">
    <property type="entry name" value="ATP SYNTHASE SUBUNIT ALPHA, MITOCHONDRIAL"/>
    <property type="match status" value="1"/>
</dbReference>
<dbReference type="GO" id="GO:0043531">
    <property type="term" value="F:ADP binding"/>
    <property type="evidence" value="ECO:0007669"/>
    <property type="project" value="TreeGrafter"/>
</dbReference>
<dbReference type="InterPro" id="IPR000194">
    <property type="entry name" value="ATPase_F1/V1/A1_a/bsu_nucl-bd"/>
</dbReference>
<feature type="domain" description="ATPase F1/V1/A1 complex alpha/beta subunit nucleotide-binding" evidence="15">
    <location>
        <begin position="165"/>
        <end position="395"/>
    </location>
</feature>
<sequence length="540" mass="57336">MRPDDPAADPDAPAPTPDAALRSWLRKARAQAAELSPRARLSHVGRVLRVGDGVAQVENLPRCRLNERLIFGSGVEGVALTVSERLTGIALLGPDAGVRAGDAVRASGDIVRVPVGEALLGRVIDPLGRPLDGGPALRAAASLPVERPAPRIMDRAPVTQPLLTGLTVIDAMIPLGRGQRELIIGDRKTGKTSIAVDTIINQSGLDRSGIDRSGAGQAGSGVICVYCAIGQKASSTARVIDAVRRHGDPGNCIFVFAPPEAAPGLQWIAPYAACAMAEHFRDNGRDALVVFDDLTRHAIVYRELSLLLRRPPGREAYPGDVFHLHARLLERAARLSPALGGGSLTALPIAETQAGNLTAYIPTNLVSITDGQIYLEPTLFNEGQKPAVNVGLSVSRVGGKTQAPALRSVAERLKLEYAQYLELESFSRFGAVSDERAAARLRHGRRIRAILRQEELAPLPLPAQAALLLAADEGLFDPVPEERVPRLAAALRRELPRAAPAAWARIAREQTLEPADRATLLDAARALIAQDAAASRDAGA</sequence>
<dbReference type="SUPFAM" id="SSF47917">
    <property type="entry name" value="C-terminal domain of alpha and beta subunits of F1 ATP synthase"/>
    <property type="match status" value="1"/>
</dbReference>